<gene>
    <name evidence="15" type="ORF">Q8A57_07540</name>
</gene>
<feature type="binding site" description="axial binding residue" evidence="12">
    <location>
        <position position="41"/>
    </location>
    <ligand>
        <name>heme c</name>
        <dbReference type="ChEBI" id="CHEBI:61717"/>
        <label>1</label>
    </ligand>
    <ligandPart>
        <name>Fe</name>
        <dbReference type="ChEBI" id="CHEBI:18248"/>
    </ligandPart>
</feature>
<keyword evidence="3 11" id="KW-0349">Heme</keyword>
<comment type="function">
    <text evidence="9">Diheme, high potential cytochrome c believed to be an intermediate electron donor to terminal oxidation systems.</text>
</comment>
<keyword evidence="7" id="KW-0249">Electron transport</keyword>
<evidence type="ECO:0000259" key="14">
    <source>
        <dbReference type="PROSITE" id="PS51007"/>
    </source>
</evidence>
<feature type="domain" description="Cytochrome c" evidence="14">
    <location>
        <begin position="112"/>
        <end position="212"/>
    </location>
</feature>
<dbReference type="AlphaFoldDB" id="A0AAW8B307"/>
<protein>
    <recommendedName>
        <fullName evidence="10">Cytochrome c4</fullName>
    </recommendedName>
</protein>
<feature type="binding site" description="axial binding residue" evidence="12">
    <location>
        <position position="80"/>
    </location>
    <ligand>
        <name>heme c</name>
        <dbReference type="ChEBI" id="CHEBI:61717"/>
        <label>1</label>
    </ligand>
    <ligandPart>
        <name>Fe</name>
        <dbReference type="ChEBI" id="CHEBI:18248"/>
    </ligandPart>
</feature>
<dbReference type="GO" id="GO:0020037">
    <property type="term" value="F:heme binding"/>
    <property type="evidence" value="ECO:0007669"/>
    <property type="project" value="InterPro"/>
</dbReference>
<evidence type="ECO:0000256" key="11">
    <source>
        <dbReference type="PIRSR" id="PIRSR000005-1"/>
    </source>
</evidence>
<dbReference type="InterPro" id="IPR036909">
    <property type="entry name" value="Cyt_c-like_dom_sf"/>
</dbReference>
<organism evidence="15 16">
    <name type="scientific">Porticoccus litoralis</name>
    <dbReference type="NCBI Taxonomy" id="434086"/>
    <lineage>
        <taxon>Bacteria</taxon>
        <taxon>Pseudomonadati</taxon>
        <taxon>Pseudomonadota</taxon>
        <taxon>Gammaproteobacteria</taxon>
        <taxon>Cellvibrionales</taxon>
        <taxon>Porticoccaceae</taxon>
        <taxon>Porticoccus</taxon>
    </lineage>
</organism>
<evidence type="ECO:0000256" key="4">
    <source>
        <dbReference type="ARBA" id="ARBA00022723"/>
    </source>
</evidence>
<evidence type="ECO:0000256" key="6">
    <source>
        <dbReference type="ARBA" id="ARBA00022764"/>
    </source>
</evidence>
<dbReference type="GO" id="GO:0005506">
    <property type="term" value="F:iron ion binding"/>
    <property type="evidence" value="ECO:0007669"/>
    <property type="project" value="InterPro"/>
</dbReference>
<evidence type="ECO:0000256" key="10">
    <source>
        <dbReference type="ARBA" id="ARBA00068434"/>
    </source>
</evidence>
<feature type="binding site" description="covalent" evidence="11">
    <location>
        <position position="136"/>
    </location>
    <ligand>
        <name>heme c</name>
        <dbReference type="ChEBI" id="CHEBI:61717"/>
        <label>2</label>
    </ligand>
</feature>
<evidence type="ECO:0000256" key="3">
    <source>
        <dbReference type="ARBA" id="ARBA00022617"/>
    </source>
</evidence>
<comment type="caution">
    <text evidence="15">The sequence shown here is derived from an EMBL/GenBank/DDBJ whole genome shotgun (WGS) entry which is preliminary data.</text>
</comment>
<accession>A0AAW8B307</accession>
<evidence type="ECO:0000256" key="8">
    <source>
        <dbReference type="ARBA" id="ARBA00023004"/>
    </source>
</evidence>
<keyword evidence="16" id="KW-1185">Reference proteome</keyword>
<dbReference type="GO" id="GO:0009055">
    <property type="term" value="F:electron transfer activity"/>
    <property type="evidence" value="ECO:0007669"/>
    <property type="project" value="InterPro"/>
</dbReference>
<keyword evidence="8 12" id="KW-0408">Iron</keyword>
<dbReference type="RefSeq" id="WP_305170393.1">
    <property type="nucleotide sequence ID" value="NZ_JAUUUU010000003.1"/>
</dbReference>
<feature type="binding site" description="covalent" evidence="11">
    <location>
        <position position="37"/>
    </location>
    <ligand>
        <name>heme c</name>
        <dbReference type="ChEBI" id="CHEBI:61717"/>
        <label>1</label>
    </ligand>
</feature>
<dbReference type="PIRSF" id="PIRSF000005">
    <property type="entry name" value="Cytochrome_c4"/>
    <property type="match status" value="1"/>
</dbReference>
<keyword evidence="6" id="KW-0574">Periplasm</keyword>
<dbReference type="InterPro" id="IPR050597">
    <property type="entry name" value="Cytochrome_c_Oxidase_Subunit"/>
</dbReference>
<feature type="domain" description="Cytochrome c" evidence="14">
    <location>
        <begin position="25"/>
        <end position="103"/>
    </location>
</feature>
<comment type="subcellular location">
    <subcellularLocation>
        <location evidence="1">Periplasm</location>
    </subcellularLocation>
</comment>
<feature type="binding site" description="axial binding residue" evidence="12">
    <location>
        <position position="189"/>
    </location>
    <ligand>
        <name>heme c</name>
        <dbReference type="ChEBI" id="CHEBI:61717"/>
        <label>2</label>
    </ligand>
    <ligandPart>
        <name>Fe</name>
        <dbReference type="ChEBI" id="CHEBI:18248"/>
    </ligandPart>
</feature>
<comment type="PTM">
    <text evidence="11">Binds 2 heme c groups covalently per subunit.</text>
</comment>
<dbReference type="PANTHER" id="PTHR33751">
    <property type="entry name" value="CBB3-TYPE CYTOCHROME C OXIDASE SUBUNIT FIXP"/>
    <property type="match status" value="1"/>
</dbReference>
<evidence type="ECO:0000256" key="1">
    <source>
        <dbReference type="ARBA" id="ARBA00004418"/>
    </source>
</evidence>
<dbReference type="InterPro" id="IPR024167">
    <property type="entry name" value="Cytochrome_c4-like"/>
</dbReference>
<dbReference type="SUPFAM" id="SSF46626">
    <property type="entry name" value="Cytochrome c"/>
    <property type="match status" value="2"/>
</dbReference>
<feature type="binding site" description="covalent" evidence="11">
    <location>
        <position position="133"/>
    </location>
    <ligand>
        <name>heme c</name>
        <dbReference type="ChEBI" id="CHEBI:61717"/>
        <label>2</label>
    </ligand>
</feature>
<dbReference type="PANTHER" id="PTHR33751:SF9">
    <property type="entry name" value="CYTOCHROME C4"/>
    <property type="match status" value="1"/>
</dbReference>
<evidence type="ECO:0000256" key="5">
    <source>
        <dbReference type="ARBA" id="ARBA00022729"/>
    </source>
</evidence>
<evidence type="ECO:0000256" key="12">
    <source>
        <dbReference type="PIRSR" id="PIRSR000005-2"/>
    </source>
</evidence>
<dbReference type="GO" id="GO:0042597">
    <property type="term" value="C:periplasmic space"/>
    <property type="evidence" value="ECO:0007669"/>
    <property type="project" value="UniProtKB-SubCell"/>
</dbReference>
<proteinExistence type="predicted"/>
<evidence type="ECO:0000256" key="2">
    <source>
        <dbReference type="ARBA" id="ARBA00022448"/>
    </source>
</evidence>
<keyword evidence="4 12" id="KW-0479">Metal-binding</keyword>
<feature type="signal peptide" evidence="13">
    <location>
        <begin position="1"/>
        <end position="23"/>
    </location>
</feature>
<feature type="chain" id="PRO_5043992678" description="Cytochrome c4" evidence="13">
    <location>
        <begin position="24"/>
        <end position="212"/>
    </location>
</feature>
<evidence type="ECO:0000256" key="7">
    <source>
        <dbReference type="ARBA" id="ARBA00022982"/>
    </source>
</evidence>
<evidence type="ECO:0000256" key="13">
    <source>
        <dbReference type="SAM" id="SignalP"/>
    </source>
</evidence>
<keyword evidence="5 13" id="KW-0732">Signal</keyword>
<keyword evidence="2" id="KW-0813">Transport</keyword>
<evidence type="ECO:0000256" key="9">
    <source>
        <dbReference type="ARBA" id="ARBA00053316"/>
    </source>
</evidence>
<dbReference type="EMBL" id="JAUUUU010000003">
    <property type="protein sequence ID" value="MDP1520815.1"/>
    <property type="molecule type" value="Genomic_DNA"/>
</dbReference>
<reference evidence="15" key="1">
    <citation type="journal article" date="2010" name="Int. J. Syst. Evol. Microbiol.">
        <title>Porticoccus litoralis gen. nov., sp. nov., a gammaproteobacterium isolated from the Yellow Sea.</title>
        <authorList>
            <person name="Oh H.M."/>
            <person name="Kim H."/>
            <person name="Kim K.M."/>
            <person name="Min G.S."/>
            <person name="Cho J.C."/>
        </authorList>
    </citation>
    <scope>NUCLEOTIDE SEQUENCE</scope>
    <source>
        <strain evidence="15">DSM 25064</strain>
    </source>
</reference>
<reference evidence="15" key="2">
    <citation type="submission" date="2023-08" db="EMBL/GenBank/DDBJ databases">
        <authorList>
            <person name="Luo J."/>
        </authorList>
    </citation>
    <scope>NUCLEOTIDE SEQUENCE</scope>
    <source>
        <strain evidence="15">DSM 25064</strain>
    </source>
</reference>
<sequence>MKKIILGMAAMLGLTLASSLVFAGGDAAAGQAKTAMCAGCHGADGNSPAPNFPKLAGQGEKYLTKQLQDIKSGARPVLEMTGMLNAFSDQDLQDIAAYFASKNIQMAGAKEENLALGEKVYRGGNLETGVPACTGCHSPAGNGNAPAGYPALGGQFAQYTAKQLRAFRTGAHDPKNQAARTNDGDAAIMRGVAAHMSDIEIDAVSNFIAGLK</sequence>
<feature type="binding site" description="axial binding residue" evidence="12">
    <location>
        <position position="137"/>
    </location>
    <ligand>
        <name>heme c</name>
        <dbReference type="ChEBI" id="CHEBI:61717"/>
        <label>2</label>
    </ligand>
    <ligandPart>
        <name>Fe</name>
        <dbReference type="ChEBI" id="CHEBI:18248"/>
    </ligandPart>
</feature>
<evidence type="ECO:0000313" key="16">
    <source>
        <dbReference type="Proteomes" id="UP001178354"/>
    </source>
</evidence>
<evidence type="ECO:0000313" key="15">
    <source>
        <dbReference type="EMBL" id="MDP1520815.1"/>
    </source>
</evidence>
<dbReference type="Gene3D" id="1.10.760.10">
    <property type="entry name" value="Cytochrome c-like domain"/>
    <property type="match status" value="2"/>
</dbReference>
<dbReference type="FunFam" id="1.10.760.10:FF:000016">
    <property type="entry name" value="Cytochrome c4"/>
    <property type="match status" value="1"/>
</dbReference>
<dbReference type="Pfam" id="PF00034">
    <property type="entry name" value="Cytochrom_C"/>
    <property type="match status" value="2"/>
</dbReference>
<feature type="binding site" description="covalent" evidence="11">
    <location>
        <position position="40"/>
    </location>
    <ligand>
        <name>heme c</name>
        <dbReference type="ChEBI" id="CHEBI:61717"/>
        <label>1</label>
    </ligand>
</feature>
<dbReference type="PROSITE" id="PS51007">
    <property type="entry name" value="CYTC"/>
    <property type="match status" value="2"/>
</dbReference>
<name>A0AAW8B307_9GAMM</name>
<dbReference type="Proteomes" id="UP001178354">
    <property type="component" value="Unassembled WGS sequence"/>
</dbReference>
<dbReference type="InterPro" id="IPR009056">
    <property type="entry name" value="Cyt_c-like_dom"/>
</dbReference>